<dbReference type="Proteomes" id="UP001244341">
    <property type="component" value="Chromosome 2b"/>
</dbReference>
<accession>A0ABY8TMD5</accession>
<dbReference type="PROSITE" id="PS00690">
    <property type="entry name" value="DEAH_ATP_HELICASE"/>
    <property type="match status" value="1"/>
</dbReference>
<keyword evidence="1" id="KW-0378">Hydrolase</keyword>
<proteinExistence type="predicted"/>
<dbReference type="InterPro" id="IPR002464">
    <property type="entry name" value="DNA/RNA_helicase_DEAH_CS"/>
</dbReference>
<keyword evidence="2" id="KW-0347">Helicase</keyword>
<evidence type="ECO:0000256" key="2">
    <source>
        <dbReference type="ARBA" id="ARBA00022806"/>
    </source>
</evidence>
<evidence type="ECO:0000256" key="1">
    <source>
        <dbReference type="ARBA" id="ARBA00022801"/>
    </source>
</evidence>
<feature type="domain" description="Helicase ATP-binding" evidence="3">
    <location>
        <begin position="22"/>
        <end position="191"/>
    </location>
</feature>
<dbReference type="PANTHER" id="PTHR18934">
    <property type="entry name" value="ATP-DEPENDENT RNA HELICASE"/>
    <property type="match status" value="1"/>
</dbReference>
<sequence length="266" mass="27955">MGAMFQGVVDSVDVEHQQSLRGKSSRVPQLLQQELAGPILCTQPRRLAVVAIARHVAELTGAELGRGVGFRIGQKSVASSSTKILFTTAGLLLEELRANGAAALRRYSCLIIDELHERSVENDLLLACLHAMMVPGAAAAAAAAAAGATAAAAAAAGPAELPSLKLVLMSATANVERYKQYFKLPGEHVSLIQCDLAARMASAIGQWLETVKVVYLESVVAKLLAGHRNSSQHSEVLAQHKAGAITPQAQVRQRGDARAVAVFVLA</sequence>
<keyword evidence="2" id="KW-0067">ATP-binding</keyword>
<dbReference type="InterPro" id="IPR014001">
    <property type="entry name" value="Helicase_ATP-bd"/>
</dbReference>
<keyword evidence="5" id="KW-1185">Reference proteome</keyword>
<protein>
    <recommendedName>
        <fullName evidence="3">Helicase ATP-binding domain-containing protein</fullName>
    </recommendedName>
</protein>
<evidence type="ECO:0000313" key="5">
    <source>
        <dbReference type="Proteomes" id="UP001244341"/>
    </source>
</evidence>
<reference evidence="4 5" key="1">
    <citation type="submission" date="2023-05" db="EMBL/GenBank/DDBJ databases">
        <title>A 100% complete, gapless, phased diploid assembly of the Scenedesmus obliquus UTEX 3031 genome.</title>
        <authorList>
            <person name="Biondi T.C."/>
            <person name="Hanschen E.R."/>
            <person name="Kwon T."/>
            <person name="Eng W."/>
            <person name="Kruse C.P.S."/>
            <person name="Koehler S.I."/>
            <person name="Kunde Y."/>
            <person name="Gleasner C.D."/>
            <person name="You Mak K.T."/>
            <person name="Polle J."/>
            <person name="Hovde B.T."/>
            <person name="Starkenburg S.R."/>
        </authorList>
    </citation>
    <scope>NUCLEOTIDE SEQUENCE [LARGE SCALE GENOMIC DNA]</scope>
    <source>
        <strain evidence="4 5">DOE0152z</strain>
    </source>
</reference>
<dbReference type="InterPro" id="IPR027417">
    <property type="entry name" value="P-loop_NTPase"/>
</dbReference>
<evidence type="ECO:0000259" key="3">
    <source>
        <dbReference type="PROSITE" id="PS51192"/>
    </source>
</evidence>
<dbReference type="PROSITE" id="PS51192">
    <property type="entry name" value="HELICASE_ATP_BIND_1"/>
    <property type="match status" value="1"/>
</dbReference>
<dbReference type="PANTHER" id="PTHR18934:SF221">
    <property type="entry name" value="ATP-DEPENDENT RNA HELICASE DHX34-RELATED"/>
    <property type="match status" value="1"/>
</dbReference>
<dbReference type="EMBL" id="CP126209">
    <property type="protein sequence ID" value="WIA10273.1"/>
    <property type="molecule type" value="Genomic_DNA"/>
</dbReference>
<name>A0ABY8TMD5_TETOB</name>
<gene>
    <name evidence="4" type="ORF">OEZ85_010471</name>
</gene>
<organism evidence="4 5">
    <name type="scientific">Tetradesmus obliquus</name>
    <name type="common">Green alga</name>
    <name type="synonym">Acutodesmus obliquus</name>
    <dbReference type="NCBI Taxonomy" id="3088"/>
    <lineage>
        <taxon>Eukaryota</taxon>
        <taxon>Viridiplantae</taxon>
        <taxon>Chlorophyta</taxon>
        <taxon>core chlorophytes</taxon>
        <taxon>Chlorophyceae</taxon>
        <taxon>CS clade</taxon>
        <taxon>Sphaeropleales</taxon>
        <taxon>Scenedesmaceae</taxon>
        <taxon>Tetradesmus</taxon>
    </lineage>
</organism>
<dbReference type="SMART" id="SM00487">
    <property type="entry name" value="DEXDc"/>
    <property type="match status" value="1"/>
</dbReference>
<keyword evidence="2" id="KW-0547">Nucleotide-binding</keyword>
<dbReference type="CDD" id="cd17917">
    <property type="entry name" value="DEXHc_RHA-like"/>
    <property type="match status" value="1"/>
</dbReference>
<dbReference type="Gene3D" id="3.40.50.300">
    <property type="entry name" value="P-loop containing nucleotide triphosphate hydrolases"/>
    <property type="match status" value="1"/>
</dbReference>
<evidence type="ECO:0000313" key="4">
    <source>
        <dbReference type="EMBL" id="WIA10273.1"/>
    </source>
</evidence>
<dbReference type="SUPFAM" id="SSF52540">
    <property type="entry name" value="P-loop containing nucleoside triphosphate hydrolases"/>
    <property type="match status" value="1"/>
</dbReference>